<dbReference type="PANTHER" id="PTHR38591">
    <property type="entry name" value="HYDROLASE"/>
    <property type="match status" value="1"/>
</dbReference>
<sequence length="349" mass="39368">MTKYAFILLSILLLLGCEPAPQRPNIDAVQSVSGKPVDRNRGVILPQDHGPHLEQGIEWWYVTANLTATTGETFGVQWTLFRTQMPLPIKSTWWDNQLYFAHFALQHEQSHVAFERFARVGQANITASPFEAYLDDWSLKSAESNFLPLKMTAKQGEYAVDVSLNNSPLTLHGDNGYSQKTNSGHASYYFSYPFLKTNGTVTFNGKTYSVSGNAWYDREWSASLIDKNQLGWDWFSLASDNSPNEGLMLFCIRDAQQNYDYCSGTRIAENGQTTQIPQHDISLRVVEQITLDGAQYPSRWKVELPNTEPVFIESITKNALNKLSIRYWEGRVKASGGFNGTGYAELVGY</sequence>
<name>A0AAD4AHH5_9GAMM</name>
<reference evidence="2" key="2">
    <citation type="submission" date="2015-03" db="EMBL/GenBank/DDBJ databases">
        <title>Genome sequence of Pseudoalteromonas citrea.</title>
        <authorList>
            <person name="Xie B.-B."/>
            <person name="Rong J.-C."/>
            <person name="Qin Q.-L."/>
            <person name="Zhang Y.-Z."/>
        </authorList>
    </citation>
    <scope>NUCLEOTIDE SEQUENCE</scope>
    <source>
        <strain evidence="2">DSM 8771</strain>
    </source>
</reference>
<dbReference type="InterPro" id="IPR023374">
    <property type="entry name" value="AttH-like_dom_sf"/>
</dbReference>
<dbReference type="InterPro" id="IPR010791">
    <property type="entry name" value="AttH_dom"/>
</dbReference>
<dbReference type="Pfam" id="PF17186">
    <property type="entry name" value="Lipocalin_9"/>
    <property type="match status" value="1"/>
</dbReference>
<dbReference type="AlphaFoldDB" id="A0AAD4AHH5"/>
<accession>A0AAD4AHH5</accession>
<proteinExistence type="predicted"/>
<protein>
    <recommendedName>
        <fullName evidence="1">AttH domain-containing protein</fullName>
    </recommendedName>
</protein>
<dbReference type="Pfam" id="PF07143">
    <property type="entry name" value="CrtC"/>
    <property type="match status" value="1"/>
</dbReference>
<dbReference type="EMBL" id="AHBZ03000021">
    <property type="protein sequence ID" value="KAF7769827.1"/>
    <property type="molecule type" value="Genomic_DNA"/>
</dbReference>
<evidence type="ECO:0000259" key="1">
    <source>
        <dbReference type="Pfam" id="PF07143"/>
    </source>
</evidence>
<feature type="domain" description="AttH" evidence="1">
    <location>
        <begin position="57"/>
        <end position="221"/>
    </location>
</feature>
<dbReference type="PROSITE" id="PS51257">
    <property type="entry name" value="PROKAR_LIPOPROTEIN"/>
    <property type="match status" value="1"/>
</dbReference>
<dbReference type="RefSeq" id="WP_010364010.1">
    <property type="nucleotide sequence ID" value="NZ_AHBZ03000021.1"/>
</dbReference>
<dbReference type="Proteomes" id="UP000016487">
    <property type="component" value="Unassembled WGS sequence"/>
</dbReference>
<comment type="caution">
    <text evidence="2">The sequence shown here is derived from an EMBL/GenBank/DDBJ whole genome shotgun (WGS) entry which is preliminary data.</text>
</comment>
<organism evidence="2 3">
    <name type="scientific">Pseudoalteromonas citrea</name>
    <dbReference type="NCBI Taxonomy" id="43655"/>
    <lineage>
        <taxon>Bacteria</taxon>
        <taxon>Pseudomonadati</taxon>
        <taxon>Pseudomonadota</taxon>
        <taxon>Gammaproteobacteria</taxon>
        <taxon>Alteromonadales</taxon>
        <taxon>Pseudoalteromonadaceae</taxon>
        <taxon>Pseudoalteromonas</taxon>
    </lineage>
</organism>
<gene>
    <name evidence="2" type="ORF">PCIT_a2733</name>
</gene>
<dbReference type="PANTHER" id="PTHR38591:SF1">
    <property type="entry name" value="BLL1000 PROTEIN"/>
    <property type="match status" value="1"/>
</dbReference>
<dbReference type="SUPFAM" id="SSF159245">
    <property type="entry name" value="AttH-like"/>
    <property type="match status" value="1"/>
</dbReference>
<evidence type="ECO:0000313" key="2">
    <source>
        <dbReference type="EMBL" id="KAF7769827.1"/>
    </source>
</evidence>
<evidence type="ECO:0000313" key="3">
    <source>
        <dbReference type="Proteomes" id="UP000016487"/>
    </source>
</evidence>
<dbReference type="Gene3D" id="2.40.370.10">
    <property type="entry name" value="AttH-like domain"/>
    <property type="match status" value="2"/>
</dbReference>
<reference evidence="2" key="1">
    <citation type="journal article" date="2012" name="J. Bacteriol.">
        <title>Genome sequences of type strains of seven species of the marine bacterium Pseudoalteromonas.</title>
        <authorList>
            <person name="Xie B.B."/>
            <person name="Shu Y.L."/>
            <person name="Qin Q.L."/>
            <person name="Rong J.C."/>
            <person name="Zhang X.Y."/>
            <person name="Chen X.L."/>
            <person name="Shi M."/>
            <person name="He H.L."/>
            <person name="Zhou B.C."/>
            <person name="Zhang Y.Z."/>
        </authorList>
    </citation>
    <scope>NUCLEOTIDE SEQUENCE</scope>
    <source>
        <strain evidence="2">DSM 8771</strain>
    </source>
</reference>